<dbReference type="SUPFAM" id="SSF52540">
    <property type="entry name" value="P-loop containing nucleoside triphosphate hydrolases"/>
    <property type="match status" value="1"/>
</dbReference>
<comment type="caution">
    <text evidence="2">The sequence shown here is derived from an EMBL/GenBank/DDBJ whole genome shotgun (WGS) entry which is preliminary data.</text>
</comment>
<reference evidence="2" key="1">
    <citation type="journal article" date="2020" name="mSystems">
        <title>Genome- and Community-Level Interaction Insights into Carbon Utilization and Element Cycling Functions of Hydrothermarchaeota in Hydrothermal Sediment.</title>
        <authorList>
            <person name="Zhou Z."/>
            <person name="Liu Y."/>
            <person name="Xu W."/>
            <person name="Pan J."/>
            <person name="Luo Z.H."/>
            <person name="Li M."/>
        </authorList>
    </citation>
    <scope>NUCLEOTIDE SEQUENCE [LARGE SCALE GENOMIC DNA]</scope>
    <source>
        <strain evidence="2">SpSt-1125</strain>
    </source>
</reference>
<keyword evidence="2" id="KW-0067">ATP-binding</keyword>
<evidence type="ECO:0000313" key="2">
    <source>
        <dbReference type="EMBL" id="HHP04837.1"/>
    </source>
</evidence>
<dbReference type="InterPro" id="IPR027417">
    <property type="entry name" value="P-loop_NTPase"/>
</dbReference>
<gene>
    <name evidence="2" type="ORF">ENM88_03695</name>
</gene>
<keyword evidence="2" id="KW-0547">Nucleotide-binding</keyword>
<dbReference type="Pfam" id="PF13173">
    <property type="entry name" value="AAA_14"/>
    <property type="match status" value="1"/>
</dbReference>
<sequence>MLVHVEEYNPWWLGERDPVYEEWFNSPVRWVPPVLRKITLEPYALHFLTGPRQVGKTTALKILAHELARERDPRSVFYFSCDELSDYRELGEVLDAYLSARERWGVKSSVILLDEITFVEEWWRALKSRVDRGVFASDVIVVTGSASLELVAGSERFPGRRGRGRDIVMLPLSFREYVRALKSLDLPAVRPDAEDLLGELAALKPYERLLAGMFSAYLKTGGFPLPIREYFTQGRVTYLSHKTYLDWLVADWVKLGKNEAYLKELLTYLLEVGTTPVSWHAIARSTSISSPHTARDYVEHLEKLLVAKVMHWASPDGRVDYRKEKKVVLMDPFLYRVLSRYTRVEPSEPAVVEATVASHLSRVAPVYYWRDGTEVDVIAVFERCVRGFEVKWGVSLKPGRKPLRTVLLDRGTVPLFLAALES</sequence>
<evidence type="ECO:0000259" key="1">
    <source>
        <dbReference type="SMART" id="SM00382"/>
    </source>
</evidence>
<dbReference type="EMBL" id="DRZM01000114">
    <property type="protein sequence ID" value="HHP04837.1"/>
    <property type="molecule type" value="Genomic_DNA"/>
</dbReference>
<dbReference type="PANTHER" id="PTHR33295">
    <property type="entry name" value="ATPASE"/>
    <property type="match status" value="1"/>
</dbReference>
<dbReference type="Pfam" id="PF13635">
    <property type="entry name" value="DUF4143"/>
    <property type="match status" value="1"/>
</dbReference>
<dbReference type="InterPro" id="IPR041682">
    <property type="entry name" value="AAA_14"/>
</dbReference>
<dbReference type="CDD" id="cd00009">
    <property type="entry name" value="AAA"/>
    <property type="match status" value="1"/>
</dbReference>
<dbReference type="SMART" id="SM00382">
    <property type="entry name" value="AAA"/>
    <property type="match status" value="1"/>
</dbReference>
<proteinExistence type="predicted"/>
<protein>
    <submittedName>
        <fullName evidence="2">ATP-binding protein</fullName>
    </submittedName>
</protein>
<name>A0A7J3X6U9_THEPE</name>
<dbReference type="AlphaFoldDB" id="A0A7J3X6U9"/>
<organism evidence="2">
    <name type="scientific">Thermofilum pendens</name>
    <dbReference type="NCBI Taxonomy" id="2269"/>
    <lineage>
        <taxon>Archaea</taxon>
        <taxon>Thermoproteota</taxon>
        <taxon>Thermoprotei</taxon>
        <taxon>Thermofilales</taxon>
        <taxon>Thermofilaceae</taxon>
        <taxon>Thermofilum</taxon>
    </lineage>
</organism>
<dbReference type="InterPro" id="IPR003593">
    <property type="entry name" value="AAA+_ATPase"/>
</dbReference>
<dbReference type="Gene3D" id="3.40.50.300">
    <property type="entry name" value="P-loop containing nucleotide triphosphate hydrolases"/>
    <property type="match status" value="1"/>
</dbReference>
<dbReference type="InterPro" id="IPR025420">
    <property type="entry name" value="DUF4143"/>
</dbReference>
<dbReference type="GO" id="GO:0005524">
    <property type="term" value="F:ATP binding"/>
    <property type="evidence" value="ECO:0007669"/>
    <property type="project" value="UniProtKB-KW"/>
</dbReference>
<dbReference type="PANTHER" id="PTHR33295:SF18">
    <property type="entry name" value="AAA+ ATPASE DOMAIN-CONTAINING PROTEIN"/>
    <property type="match status" value="1"/>
</dbReference>
<accession>A0A7J3X6U9</accession>
<feature type="domain" description="AAA+ ATPase" evidence="1">
    <location>
        <begin position="42"/>
        <end position="163"/>
    </location>
</feature>